<evidence type="ECO:0000313" key="3">
    <source>
        <dbReference type="Proteomes" id="UP000622890"/>
    </source>
</evidence>
<feature type="transmembrane region" description="Helical" evidence="1">
    <location>
        <begin position="115"/>
        <end position="136"/>
    </location>
</feature>
<accession>A0A934T194</accession>
<reference evidence="2" key="1">
    <citation type="submission" date="2021-01" db="EMBL/GenBank/DDBJ databases">
        <title>Genome sequence of strain Noviherbaspirillum sp. DKR-6.</title>
        <authorList>
            <person name="Chaudhary D.K."/>
        </authorList>
    </citation>
    <scope>NUCLEOTIDE SEQUENCE</scope>
    <source>
        <strain evidence="2">DKR-6</strain>
    </source>
</reference>
<protein>
    <submittedName>
        <fullName evidence="2">Uncharacterized protein</fullName>
    </submittedName>
</protein>
<keyword evidence="1" id="KW-0812">Transmembrane</keyword>
<sequence length="245" mass="28522">MNKKVMRPQDYTLGAARDYKRLLYEDTEKPRDDLETRSDIALAELAATVHKNAPGLISSDFELVIGWLKTWKLHDRTFKRSSPGTKHVDFYNRLEELKNSGEQKDLQKRAYRKTLWSRLWAMLFGVSLAVTCILFFSSDVAWYWKTASLIVTVFLFIFSDILLENGIKLYKEQDRRYILASIREAESVVELSDAGLFGYLPGTSTSDKSYSEAEAVERMRKERDKLTDALYRDSGEYLSMDWRNH</sequence>
<dbReference type="AlphaFoldDB" id="A0A934T194"/>
<keyword evidence="1" id="KW-0472">Membrane</keyword>
<organism evidence="2 3">
    <name type="scientific">Noviherbaspirillum pedocola</name>
    <dbReference type="NCBI Taxonomy" id="2801341"/>
    <lineage>
        <taxon>Bacteria</taxon>
        <taxon>Pseudomonadati</taxon>
        <taxon>Pseudomonadota</taxon>
        <taxon>Betaproteobacteria</taxon>
        <taxon>Burkholderiales</taxon>
        <taxon>Oxalobacteraceae</taxon>
        <taxon>Noviherbaspirillum</taxon>
    </lineage>
</organism>
<proteinExistence type="predicted"/>
<feature type="transmembrane region" description="Helical" evidence="1">
    <location>
        <begin position="142"/>
        <end position="163"/>
    </location>
</feature>
<keyword evidence="3" id="KW-1185">Reference proteome</keyword>
<evidence type="ECO:0000256" key="1">
    <source>
        <dbReference type="SAM" id="Phobius"/>
    </source>
</evidence>
<comment type="caution">
    <text evidence="2">The sequence shown here is derived from an EMBL/GenBank/DDBJ whole genome shotgun (WGS) entry which is preliminary data.</text>
</comment>
<dbReference type="EMBL" id="JAEPBG010000009">
    <property type="protein sequence ID" value="MBK4736799.1"/>
    <property type="molecule type" value="Genomic_DNA"/>
</dbReference>
<evidence type="ECO:0000313" key="2">
    <source>
        <dbReference type="EMBL" id="MBK4736799.1"/>
    </source>
</evidence>
<dbReference type="Proteomes" id="UP000622890">
    <property type="component" value="Unassembled WGS sequence"/>
</dbReference>
<gene>
    <name evidence="2" type="ORF">JJB74_19410</name>
</gene>
<name>A0A934T194_9BURK</name>
<dbReference type="RefSeq" id="WP_200594601.1">
    <property type="nucleotide sequence ID" value="NZ_JAEPBG010000009.1"/>
</dbReference>
<keyword evidence="1" id="KW-1133">Transmembrane helix</keyword>